<dbReference type="InterPro" id="IPR036265">
    <property type="entry name" value="HIT-like_sf"/>
</dbReference>
<dbReference type="AlphaFoldDB" id="A0AAN6JNB5"/>
<evidence type="ECO:0008006" key="6">
    <source>
        <dbReference type="Google" id="ProtNLM"/>
    </source>
</evidence>
<gene>
    <name evidence="4" type="ORF">OC842_006493</name>
</gene>
<dbReference type="SUPFAM" id="SSF102860">
    <property type="entry name" value="mRNA decapping enzyme DcpS N-terminal domain"/>
    <property type="match status" value="1"/>
</dbReference>
<dbReference type="Proteomes" id="UP001176521">
    <property type="component" value="Unassembled WGS sequence"/>
</dbReference>
<comment type="similarity">
    <text evidence="1">Belongs to the HIT family.</text>
</comment>
<dbReference type="Gene3D" id="3.30.200.40">
    <property type="entry name" value="Scavenger mRNA decapping enzyme, N-terminal domain"/>
    <property type="match status" value="1"/>
</dbReference>
<dbReference type="Pfam" id="PF05652">
    <property type="entry name" value="DcpS"/>
    <property type="match status" value="1"/>
</dbReference>
<dbReference type="GO" id="GO:0016787">
    <property type="term" value="F:hydrolase activity"/>
    <property type="evidence" value="ECO:0007669"/>
    <property type="project" value="InterPro"/>
</dbReference>
<dbReference type="GO" id="GO:0000932">
    <property type="term" value="C:P-body"/>
    <property type="evidence" value="ECO:0007669"/>
    <property type="project" value="TreeGrafter"/>
</dbReference>
<evidence type="ECO:0000256" key="3">
    <source>
        <dbReference type="PIRSR" id="PIRSR028973-2"/>
    </source>
</evidence>
<keyword evidence="5" id="KW-1185">Reference proteome</keyword>
<evidence type="ECO:0000256" key="2">
    <source>
        <dbReference type="PIRSR" id="PIRSR028973-1"/>
    </source>
</evidence>
<evidence type="ECO:0000313" key="4">
    <source>
        <dbReference type="EMBL" id="KAK0522334.1"/>
    </source>
</evidence>
<dbReference type="Gene3D" id="3.30.428.10">
    <property type="entry name" value="HIT-like"/>
    <property type="match status" value="2"/>
</dbReference>
<dbReference type="InterPro" id="IPR008594">
    <property type="entry name" value="DcpS/DCS2"/>
</dbReference>
<dbReference type="EMBL" id="JAPDMQ010000595">
    <property type="protein sequence ID" value="KAK0522334.1"/>
    <property type="molecule type" value="Genomic_DNA"/>
</dbReference>
<dbReference type="GO" id="GO:0000290">
    <property type="term" value="P:deadenylation-dependent decapping of nuclear-transcribed mRNA"/>
    <property type="evidence" value="ECO:0007669"/>
    <property type="project" value="InterPro"/>
</dbReference>
<feature type="binding site" evidence="3">
    <location>
        <position position="172"/>
    </location>
    <ligand>
        <name>substrate</name>
    </ligand>
</feature>
<dbReference type="GO" id="GO:0000340">
    <property type="term" value="F:RNA 7-methylguanosine cap binding"/>
    <property type="evidence" value="ECO:0007669"/>
    <property type="project" value="TreeGrafter"/>
</dbReference>
<organism evidence="4 5">
    <name type="scientific">Tilletia horrida</name>
    <dbReference type="NCBI Taxonomy" id="155126"/>
    <lineage>
        <taxon>Eukaryota</taxon>
        <taxon>Fungi</taxon>
        <taxon>Dikarya</taxon>
        <taxon>Basidiomycota</taxon>
        <taxon>Ustilaginomycotina</taxon>
        <taxon>Exobasidiomycetes</taxon>
        <taxon>Tilletiales</taxon>
        <taxon>Tilletiaceae</taxon>
        <taxon>Tilletia</taxon>
    </lineage>
</organism>
<dbReference type="Pfam" id="PF11969">
    <property type="entry name" value="DcpS_C"/>
    <property type="match status" value="1"/>
</dbReference>
<protein>
    <recommendedName>
        <fullName evidence="6">Scavenger mRNA decapping enzyme</fullName>
    </recommendedName>
</protein>
<accession>A0AAN6JNB5</accession>
<dbReference type="GO" id="GO:0005634">
    <property type="term" value="C:nucleus"/>
    <property type="evidence" value="ECO:0007669"/>
    <property type="project" value="TreeGrafter"/>
</dbReference>
<name>A0AAN6JNB5_9BASI</name>
<feature type="binding site" evidence="3">
    <location>
        <begin position="292"/>
        <end position="301"/>
    </location>
    <ligand>
        <name>substrate</name>
    </ligand>
</feature>
<sequence>MAAMEEAAAAAATVSSLTSLAGFQLDRVLNQDARMHTASLLGSLPRSLTASAEEGSPRDAVILNIEKTHFSTDFYGAIGSDAAFARLANLGQNDIYTWLLAWLGTLTLGQSEGGEGPSRGADVKITLIRPVTETHILKYSAQDKYMVRETPEVYENVVRTWIESQPASRINWVYNILDKVKEKDSIIYEDADPQNGFIVSMAYSRSNPLTRSMMMPSPHCDQIVPDLKWDQRTLSSLYLVAIVHNRALRSLRDLTPQHLPLLKAVRDAAQRVAADRFGVHADRGPSVRCFLHYQPTHLHIHILHASFISHAGAIVGQAHLLDDVIDLLELGVDFGKRTLTYALGERHELWNVLEQARE</sequence>
<dbReference type="PANTHER" id="PTHR12978">
    <property type="entry name" value="HISTIDINE TRIAD HIT PROTEIN MEMBER"/>
    <property type="match status" value="1"/>
</dbReference>
<evidence type="ECO:0000313" key="5">
    <source>
        <dbReference type="Proteomes" id="UP001176521"/>
    </source>
</evidence>
<comment type="caution">
    <text evidence="4">The sequence shown here is derived from an EMBL/GenBank/DDBJ whole genome shotgun (WGS) entry which is preliminary data.</text>
</comment>
<dbReference type="SUPFAM" id="SSF54197">
    <property type="entry name" value="HIT-like"/>
    <property type="match status" value="1"/>
</dbReference>
<feature type="binding site" evidence="3">
    <location>
        <position position="182"/>
    </location>
    <ligand>
        <name>substrate</name>
    </ligand>
</feature>
<feature type="active site" description="Nucleophile" evidence="2">
    <location>
        <position position="299"/>
    </location>
</feature>
<dbReference type="InterPro" id="IPR011145">
    <property type="entry name" value="Scavenger_mRNA_decap_enz_N"/>
</dbReference>
<dbReference type="PANTHER" id="PTHR12978:SF0">
    <property type="entry name" value="M7GPPPX DIPHOSPHATASE"/>
    <property type="match status" value="1"/>
</dbReference>
<reference evidence="4" key="1">
    <citation type="journal article" date="2023" name="PhytoFront">
        <title>Draft Genome Resources of Seven Strains of Tilletia horrida, Causal Agent of Kernel Smut of Rice.</title>
        <authorList>
            <person name="Khanal S."/>
            <person name="Antony Babu S."/>
            <person name="Zhou X.G."/>
        </authorList>
    </citation>
    <scope>NUCLEOTIDE SEQUENCE</scope>
    <source>
        <strain evidence="4">TX3</strain>
    </source>
</reference>
<feature type="binding site" evidence="3">
    <location>
        <position position="226"/>
    </location>
    <ligand>
        <name>substrate</name>
    </ligand>
</feature>
<proteinExistence type="inferred from homology"/>
<feature type="binding site" evidence="3">
    <location>
        <position position="228"/>
    </location>
    <ligand>
        <name>substrate</name>
    </ligand>
</feature>
<dbReference type="PIRSF" id="PIRSF028973">
    <property type="entry name" value="Scavenger_mRNA_decap_enz"/>
    <property type="match status" value="1"/>
</dbReference>
<evidence type="ECO:0000256" key="1">
    <source>
        <dbReference type="ARBA" id="ARBA00010208"/>
    </source>
</evidence>